<dbReference type="Gene3D" id="3.20.20.410">
    <property type="entry name" value="Protein of unknown function UPF0759"/>
    <property type="match status" value="1"/>
</dbReference>
<proteinExistence type="predicted"/>
<name>A0AAV7JCE0_9METZ</name>
<comment type="caution">
    <text evidence="1">The sequence shown here is derived from an EMBL/GenBank/DDBJ whole genome shotgun (WGS) entry which is preliminary data.</text>
</comment>
<dbReference type="SUPFAM" id="SSF117396">
    <property type="entry name" value="TM1631-like"/>
    <property type="match status" value="1"/>
</dbReference>
<keyword evidence="2" id="KW-1185">Reference proteome</keyword>
<evidence type="ECO:0000313" key="1">
    <source>
        <dbReference type="EMBL" id="KAI6646389.1"/>
    </source>
</evidence>
<protein>
    <recommendedName>
        <fullName evidence="3">DUF72 domain-containing protein</fullName>
    </recommendedName>
</protein>
<accession>A0AAV7JCE0</accession>
<dbReference type="InterPro" id="IPR002763">
    <property type="entry name" value="DUF72"/>
</dbReference>
<organism evidence="1 2">
    <name type="scientific">Oopsacas minuta</name>
    <dbReference type="NCBI Taxonomy" id="111878"/>
    <lineage>
        <taxon>Eukaryota</taxon>
        <taxon>Metazoa</taxon>
        <taxon>Porifera</taxon>
        <taxon>Hexactinellida</taxon>
        <taxon>Hexasterophora</taxon>
        <taxon>Lyssacinosida</taxon>
        <taxon>Leucopsacidae</taxon>
        <taxon>Oopsacas</taxon>
    </lineage>
</organism>
<evidence type="ECO:0000313" key="2">
    <source>
        <dbReference type="Proteomes" id="UP001165289"/>
    </source>
</evidence>
<evidence type="ECO:0008006" key="3">
    <source>
        <dbReference type="Google" id="ProtNLM"/>
    </source>
</evidence>
<dbReference type="AlphaFoldDB" id="A0AAV7JCE0"/>
<reference evidence="1 2" key="1">
    <citation type="journal article" date="2023" name="BMC Biol.">
        <title>The compact genome of the sponge Oopsacas minuta (Hexactinellida) is lacking key metazoan core genes.</title>
        <authorList>
            <person name="Santini S."/>
            <person name="Schenkelaars Q."/>
            <person name="Jourda C."/>
            <person name="Duchesne M."/>
            <person name="Belahbib H."/>
            <person name="Rocher C."/>
            <person name="Selva M."/>
            <person name="Riesgo A."/>
            <person name="Vervoort M."/>
            <person name="Leys S.P."/>
            <person name="Kodjabachian L."/>
            <person name="Le Bivic A."/>
            <person name="Borchiellini C."/>
            <person name="Claverie J.M."/>
            <person name="Renard E."/>
        </authorList>
    </citation>
    <scope>NUCLEOTIDE SEQUENCE [LARGE SCALE GENOMIC DNA]</scope>
    <source>
        <strain evidence="1">SPO-2</strain>
    </source>
</reference>
<dbReference type="PANTHER" id="PTHR30348">
    <property type="entry name" value="UNCHARACTERIZED PROTEIN YECE"/>
    <property type="match status" value="1"/>
</dbReference>
<dbReference type="PANTHER" id="PTHR30348:SF4">
    <property type="entry name" value="DUF72 DOMAIN-CONTAINING PROTEIN"/>
    <property type="match status" value="1"/>
</dbReference>
<sequence length="318" mass="37381">MLCNNATIIRKSKRARQDNDSDDELSNYPFLSRKSPRLLISNEDIKNIFVGTSGYSYPSWHRSGSFYPKGTRGKELEFYMEQFNSLELNYSFYRIPTQNNLIKWKEKADAVRPNFLFAIKVYKWFTHMKQLNVDDAFKEKWDEFWTVYNVLGDNLGPLLFQFPSNVKYNPDTSVDKLRNLYAILSPHGKYAFEFRDSSWYCSQVYQLFREFDWCLCRLNLNNETGWAGSLSTGNWPPDYVVPYVYSCSWGVYLRYHGTTGQYEGCYGPEFLVGLVKEIENYIREGKKIFIYFNNTDDAKPSSAIQDAKFITDTLHLQI</sequence>
<dbReference type="Pfam" id="PF01904">
    <property type="entry name" value="DUF72"/>
    <property type="match status" value="1"/>
</dbReference>
<gene>
    <name evidence="1" type="ORF">LOD99_12511</name>
</gene>
<dbReference type="InterPro" id="IPR036520">
    <property type="entry name" value="UPF0759_sf"/>
</dbReference>
<dbReference type="EMBL" id="JAKMXF010000354">
    <property type="protein sequence ID" value="KAI6646389.1"/>
    <property type="molecule type" value="Genomic_DNA"/>
</dbReference>
<dbReference type="Proteomes" id="UP001165289">
    <property type="component" value="Unassembled WGS sequence"/>
</dbReference>